<evidence type="ECO:0008006" key="4">
    <source>
        <dbReference type="Google" id="ProtNLM"/>
    </source>
</evidence>
<comment type="caution">
    <text evidence="2">The sequence shown here is derived from an EMBL/GenBank/DDBJ whole genome shotgun (WGS) entry which is preliminary data.</text>
</comment>
<evidence type="ECO:0000256" key="1">
    <source>
        <dbReference type="SAM" id="Phobius"/>
    </source>
</evidence>
<dbReference type="Proteomes" id="UP001597023">
    <property type="component" value="Unassembled WGS sequence"/>
</dbReference>
<evidence type="ECO:0000313" key="3">
    <source>
        <dbReference type="Proteomes" id="UP001597023"/>
    </source>
</evidence>
<protein>
    <recommendedName>
        <fullName evidence="4">PH domain-containing protein</fullName>
    </recommendedName>
</protein>
<name>A0ABW2W1I4_9ACTN</name>
<feature type="transmembrane region" description="Helical" evidence="1">
    <location>
        <begin position="30"/>
        <end position="47"/>
    </location>
</feature>
<feature type="transmembrane region" description="Helical" evidence="1">
    <location>
        <begin position="140"/>
        <end position="159"/>
    </location>
</feature>
<accession>A0ABW2W1I4</accession>
<keyword evidence="1" id="KW-0812">Transmembrane</keyword>
<keyword evidence="1" id="KW-0472">Membrane</keyword>
<sequence length="164" mass="17897">MALTVAMLAAAVYFLFLDSGAPRDPWDVVLALAVPSGVVWVLLRVGLTPYVQWGGGRLTICNPFVRYSAPLSRVRLLGRSQKGGALSIEGLGQATPWALTRSLFDGPRANEARRALRHAVLQAHETDEHVDPTVKRTLRIGWSDILLLPFLAACVWAFLPANGR</sequence>
<evidence type="ECO:0000313" key="2">
    <source>
        <dbReference type="EMBL" id="MFD0313343.1"/>
    </source>
</evidence>
<gene>
    <name evidence="2" type="ORF">ACFQZ6_03645</name>
</gene>
<proteinExistence type="predicted"/>
<keyword evidence="1" id="KW-1133">Transmembrane helix</keyword>
<keyword evidence="3" id="KW-1185">Reference proteome</keyword>
<organism evidence="2 3">
    <name type="scientific">Streptomyces flavalbus</name>
    <dbReference type="NCBI Taxonomy" id="2665155"/>
    <lineage>
        <taxon>Bacteria</taxon>
        <taxon>Bacillati</taxon>
        <taxon>Actinomycetota</taxon>
        <taxon>Actinomycetes</taxon>
        <taxon>Kitasatosporales</taxon>
        <taxon>Streptomycetaceae</taxon>
        <taxon>Streptomyces</taxon>
    </lineage>
</organism>
<dbReference type="RefSeq" id="WP_381604896.1">
    <property type="nucleotide sequence ID" value="NZ_JBHTEB010000001.1"/>
</dbReference>
<reference evidence="3" key="1">
    <citation type="journal article" date="2019" name="Int. J. Syst. Evol. Microbiol.">
        <title>The Global Catalogue of Microorganisms (GCM) 10K type strain sequencing project: providing services to taxonomists for standard genome sequencing and annotation.</title>
        <authorList>
            <consortium name="The Broad Institute Genomics Platform"/>
            <consortium name="The Broad Institute Genome Sequencing Center for Infectious Disease"/>
            <person name="Wu L."/>
            <person name="Ma J."/>
        </authorList>
    </citation>
    <scope>NUCLEOTIDE SEQUENCE [LARGE SCALE GENOMIC DNA]</scope>
    <source>
        <strain evidence="3">CGMCC 4.7400</strain>
    </source>
</reference>
<dbReference type="EMBL" id="JBHTEB010000001">
    <property type="protein sequence ID" value="MFD0313343.1"/>
    <property type="molecule type" value="Genomic_DNA"/>
</dbReference>